<dbReference type="PANTHER" id="PTHR33164:SF43">
    <property type="entry name" value="HTH-TYPE TRANSCRIPTIONAL REPRESSOR YETL"/>
    <property type="match status" value="1"/>
</dbReference>
<evidence type="ECO:0000259" key="1">
    <source>
        <dbReference type="PROSITE" id="PS50995"/>
    </source>
</evidence>
<accession>A0ABY4YJX1</accession>
<dbReference type="EMBL" id="CP099490">
    <property type="protein sequence ID" value="USQ76437.1"/>
    <property type="molecule type" value="Genomic_DNA"/>
</dbReference>
<organism evidence="2 3">
    <name type="scientific">Ornithinimicrobium cryptoxanthini</name>
    <dbReference type="NCBI Taxonomy" id="2934161"/>
    <lineage>
        <taxon>Bacteria</taxon>
        <taxon>Bacillati</taxon>
        <taxon>Actinomycetota</taxon>
        <taxon>Actinomycetes</taxon>
        <taxon>Micrococcales</taxon>
        <taxon>Ornithinimicrobiaceae</taxon>
        <taxon>Ornithinimicrobium</taxon>
    </lineage>
</organism>
<dbReference type="InterPro" id="IPR000835">
    <property type="entry name" value="HTH_MarR-typ"/>
</dbReference>
<dbReference type="PANTHER" id="PTHR33164">
    <property type="entry name" value="TRANSCRIPTIONAL REGULATOR, MARR FAMILY"/>
    <property type="match status" value="1"/>
</dbReference>
<reference evidence="2" key="1">
    <citation type="submission" date="2022-06" db="EMBL/GenBank/DDBJ databases">
        <title>Ornithinimicrobium JY.X270.</title>
        <authorList>
            <person name="Huang Y."/>
        </authorList>
    </citation>
    <scope>NUCLEOTIDE SEQUENCE</scope>
    <source>
        <strain evidence="2">JY.X270</strain>
    </source>
</reference>
<keyword evidence="3" id="KW-1185">Reference proteome</keyword>
<name>A0ABY4YJX1_9MICO</name>
<gene>
    <name evidence="2" type="ORF">NF557_00445</name>
</gene>
<dbReference type="Pfam" id="PF01047">
    <property type="entry name" value="MarR"/>
    <property type="match status" value="1"/>
</dbReference>
<sequence>MSSATEVDVLAEAHGLSAQLLRVAERARNDFADVVGELGLTPQQARAVLWLDNPSAMRTLAEHLACDASNVTGIADRLEESGLVERVPGQDRRVKLLRLTTKGVALRADLADRVAAGSTVTAKLTSQERTQLAALLDKLLA</sequence>
<dbReference type="Proteomes" id="UP001056535">
    <property type="component" value="Chromosome"/>
</dbReference>
<dbReference type="SMART" id="SM00347">
    <property type="entry name" value="HTH_MARR"/>
    <property type="match status" value="1"/>
</dbReference>
<dbReference type="InterPro" id="IPR039422">
    <property type="entry name" value="MarR/SlyA-like"/>
</dbReference>
<dbReference type="InterPro" id="IPR036388">
    <property type="entry name" value="WH-like_DNA-bd_sf"/>
</dbReference>
<proteinExistence type="predicted"/>
<dbReference type="InterPro" id="IPR036390">
    <property type="entry name" value="WH_DNA-bd_sf"/>
</dbReference>
<protein>
    <submittedName>
        <fullName evidence="2">MarR family transcriptional regulator</fullName>
    </submittedName>
</protein>
<dbReference type="Gene3D" id="1.10.10.10">
    <property type="entry name" value="Winged helix-like DNA-binding domain superfamily/Winged helix DNA-binding domain"/>
    <property type="match status" value="1"/>
</dbReference>
<evidence type="ECO:0000313" key="2">
    <source>
        <dbReference type="EMBL" id="USQ76437.1"/>
    </source>
</evidence>
<dbReference type="PROSITE" id="PS50995">
    <property type="entry name" value="HTH_MARR_2"/>
    <property type="match status" value="1"/>
</dbReference>
<evidence type="ECO:0000313" key="3">
    <source>
        <dbReference type="Proteomes" id="UP001056535"/>
    </source>
</evidence>
<dbReference type="RefSeq" id="WP_252621132.1">
    <property type="nucleotide sequence ID" value="NZ_CP099490.1"/>
</dbReference>
<feature type="domain" description="HTH marR-type" evidence="1">
    <location>
        <begin position="13"/>
        <end position="141"/>
    </location>
</feature>
<dbReference type="SUPFAM" id="SSF46785">
    <property type="entry name" value="Winged helix' DNA-binding domain"/>
    <property type="match status" value="1"/>
</dbReference>